<dbReference type="VEuPathDB" id="FungiDB:MAPG_03928"/>
<dbReference type="SUPFAM" id="SSF53187">
    <property type="entry name" value="Zn-dependent exopeptidases"/>
    <property type="match status" value="1"/>
</dbReference>
<dbReference type="CDD" id="cd03860">
    <property type="entry name" value="M14_CP_A-B_like"/>
    <property type="match status" value="1"/>
</dbReference>
<keyword evidence="21" id="KW-1185">Reference proteome</keyword>
<organism evidence="20 21">
    <name type="scientific">Magnaporthiopsis poae (strain ATCC 64411 / 73-15)</name>
    <name type="common">Kentucky bluegrass fungus</name>
    <name type="synonym">Magnaporthe poae</name>
    <dbReference type="NCBI Taxonomy" id="644358"/>
    <lineage>
        <taxon>Eukaryota</taxon>
        <taxon>Fungi</taxon>
        <taxon>Dikarya</taxon>
        <taxon>Ascomycota</taxon>
        <taxon>Pezizomycotina</taxon>
        <taxon>Sordariomycetes</taxon>
        <taxon>Sordariomycetidae</taxon>
        <taxon>Magnaporthales</taxon>
        <taxon>Magnaporthaceae</taxon>
        <taxon>Magnaporthiopsis</taxon>
    </lineage>
</organism>
<reference evidence="19" key="3">
    <citation type="submission" date="2011-03" db="EMBL/GenBank/DDBJ databases">
        <title>Annotation of Magnaporthe poae ATCC 64411.</title>
        <authorList>
            <person name="Ma L.-J."/>
            <person name="Dead R."/>
            <person name="Young S.K."/>
            <person name="Zeng Q."/>
            <person name="Gargeya S."/>
            <person name="Fitzgerald M."/>
            <person name="Haas B."/>
            <person name="Abouelleil A."/>
            <person name="Alvarado L."/>
            <person name="Arachchi H.M."/>
            <person name="Berlin A."/>
            <person name="Brown A."/>
            <person name="Chapman S.B."/>
            <person name="Chen Z."/>
            <person name="Dunbar C."/>
            <person name="Freedman E."/>
            <person name="Gearin G."/>
            <person name="Gellesch M."/>
            <person name="Goldberg J."/>
            <person name="Griggs A."/>
            <person name="Gujja S."/>
            <person name="Heiman D."/>
            <person name="Howarth C."/>
            <person name="Larson L."/>
            <person name="Lui A."/>
            <person name="MacDonald P.J.P."/>
            <person name="Mehta T."/>
            <person name="Montmayeur A."/>
            <person name="Murphy C."/>
            <person name="Neiman D."/>
            <person name="Pearson M."/>
            <person name="Priest M."/>
            <person name="Roberts A."/>
            <person name="Saif S."/>
            <person name="Shea T."/>
            <person name="Shenoy N."/>
            <person name="Sisk P."/>
            <person name="Stolte C."/>
            <person name="Sykes S."/>
            <person name="Yandava C."/>
            <person name="Wortman J."/>
            <person name="Nusbaum C."/>
            <person name="Birren B."/>
        </authorList>
    </citation>
    <scope>NUCLEOTIDE SEQUENCE</scope>
    <source>
        <strain evidence="19">ATCC 64411</strain>
    </source>
</reference>
<dbReference type="GO" id="GO:0008270">
    <property type="term" value="F:zinc ion binding"/>
    <property type="evidence" value="ECO:0007669"/>
    <property type="project" value="InterPro"/>
</dbReference>
<dbReference type="PANTHER" id="PTHR11705:SF147">
    <property type="entry name" value="INACTIVE METALLOCARBOXYPEPTIDASE ECM14"/>
    <property type="match status" value="1"/>
</dbReference>
<feature type="region of interest" description="Disordered" evidence="16">
    <location>
        <begin position="530"/>
        <end position="564"/>
    </location>
</feature>
<dbReference type="Pfam" id="PF00246">
    <property type="entry name" value="Peptidase_M14"/>
    <property type="match status" value="1"/>
</dbReference>
<evidence type="ECO:0000313" key="21">
    <source>
        <dbReference type="Proteomes" id="UP000011715"/>
    </source>
</evidence>
<comment type="function">
    <text evidence="12">Inactive carboxypeptidase that may play a role in cell wall organization and biogenesis.</text>
</comment>
<dbReference type="eggNOG" id="KOG2650">
    <property type="taxonomic scope" value="Eukaryota"/>
</dbReference>
<evidence type="ECO:0000256" key="14">
    <source>
        <dbReference type="ARBA" id="ARBA00026213"/>
    </source>
</evidence>
<evidence type="ECO:0000259" key="18">
    <source>
        <dbReference type="PROSITE" id="PS52035"/>
    </source>
</evidence>
<evidence type="ECO:0000256" key="5">
    <source>
        <dbReference type="ARBA" id="ARBA00022525"/>
    </source>
</evidence>
<feature type="chain" id="PRO_5010907099" description="Inactive metallocarboxypeptidase ECM14" evidence="17">
    <location>
        <begin position="30"/>
        <end position="564"/>
    </location>
</feature>
<evidence type="ECO:0000256" key="10">
    <source>
        <dbReference type="ARBA" id="ARBA00023157"/>
    </source>
</evidence>
<feature type="domain" description="Peptidase M14" evidence="18">
    <location>
        <begin position="206"/>
        <end position="520"/>
    </location>
</feature>
<dbReference type="EnsemblFungi" id="MAPG_03928T0">
    <property type="protein sequence ID" value="MAPG_03928T0"/>
    <property type="gene ID" value="MAPG_03928"/>
</dbReference>
<evidence type="ECO:0000256" key="6">
    <source>
        <dbReference type="ARBA" id="ARBA00022554"/>
    </source>
</evidence>
<dbReference type="PANTHER" id="PTHR11705">
    <property type="entry name" value="PROTEASE FAMILY M14 CARBOXYPEPTIDASE A,B"/>
    <property type="match status" value="1"/>
</dbReference>
<dbReference type="InterPro" id="IPR000834">
    <property type="entry name" value="Peptidase_M14"/>
</dbReference>
<evidence type="ECO:0000313" key="19">
    <source>
        <dbReference type="EMBL" id="KLU84894.1"/>
    </source>
</evidence>
<feature type="signal peptide" evidence="17">
    <location>
        <begin position="1"/>
        <end position="29"/>
    </location>
</feature>
<evidence type="ECO:0000256" key="15">
    <source>
        <dbReference type="PROSITE-ProRule" id="PRU01379"/>
    </source>
</evidence>
<evidence type="ECO:0000256" key="12">
    <source>
        <dbReference type="ARBA" id="ARBA00025210"/>
    </source>
</evidence>
<dbReference type="OrthoDB" id="3626597at2759"/>
<dbReference type="PROSITE" id="PS00133">
    <property type="entry name" value="CARBOXYPEPT_ZN_2"/>
    <property type="match status" value="1"/>
</dbReference>
<accession>A0A0C4DVC6</accession>
<feature type="compositionally biased region" description="Acidic residues" evidence="16">
    <location>
        <begin position="545"/>
        <end position="554"/>
    </location>
</feature>
<dbReference type="Gene3D" id="3.40.630.10">
    <property type="entry name" value="Zn peptidases"/>
    <property type="match status" value="1"/>
</dbReference>
<evidence type="ECO:0000256" key="2">
    <source>
        <dbReference type="ARBA" id="ARBA00004116"/>
    </source>
</evidence>
<dbReference type="AlphaFoldDB" id="A0A0C4DVC6"/>
<keyword evidence="11" id="KW-0961">Cell wall biogenesis/degradation</keyword>
<dbReference type="InterPro" id="IPR057247">
    <property type="entry name" value="CARBOXYPEPT_ZN_2"/>
</dbReference>
<evidence type="ECO:0000256" key="13">
    <source>
        <dbReference type="ARBA" id="ARBA00026187"/>
    </source>
</evidence>
<comment type="caution">
    <text evidence="15">Lacks conserved residue(s) required for the propagation of feature annotation.</text>
</comment>
<dbReference type="PROSITE" id="PS52035">
    <property type="entry name" value="PEPTIDASE_M14"/>
    <property type="match status" value="1"/>
</dbReference>
<dbReference type="GO" id="GO:0004181">
    <property type="term" value="F:metallocarboxypeptidase activity"/>
    <property type="evidence" value="ECO:0007669"/>
    <property type="project" value="InterPro"/>
</dbReference>
<evidence type="ECO:0000256" key="1">
    <source>
        <dbReference type="ARBA" id="ARBA00001947"/>
    </source>
</evidence>
<dbReference type="InterPro" id="IPR057246">
    <property type="entry name" value="CARBOXYPEPT_ZN_1"/>
</dbReference>
<reference evidence="20" key="4">
    <citation type="journal article" date="2015" name="G3 (Bethesda)">
        <title>Genome sequences of three phytopathogenic species of the Magnaporthaceae family of fungi.</title>
        <authorList>
            <person name="Okagaki L.H."/>
            <person name="Nunes C.C."/>
            <person name="Sailsbery J."/>
            <person name="Clay B."/>
            <person name="Brown D."/>
            <person name="John T."/>
            <person name="Oh Y."/>
            <person name="Young N."/>
            <person name="Fitzgerald M."/>
            <person name="Haas B.J."/>
            <person name="Zeng Q."/>
            <person name="Young S."/>
            <person name="Adiconis X."/>
            <person name="Fan L."/>
            <person name="Levin J.Z."/>
            <person name="Mitchell T.K."/>
            <person name="Okubara P.A."/>
            <person name="Farman M.L."/>
            <person name="Kohn L.M."/>
            <person name="Birren B."/>
            <person name="Ma L.-J."/>
            <person name="Dean R.A."/>
        </authorList>
    </citation>
    <scope>NUCLEOTIDE SEQUENCE</scope>
    <source>
        <strain evidence="20">ATCC 64411 / 73-15</strain>
    </source>
</reference>
<evidence type="ECO:0000256" key="11">
    <source>
        <dbReference type="ARBA" id="ARBA00023316"/>
    </source>
</evidence>
<dbReference type="GO" id="GO:0071555">
    <property type="term" value="P:cell wall organization"/>
    <property type="evidence" value="ECO:0007669"/>
    <property type="project" value="UniProtKB-KW"/>
</dbReference>
<comment type="similarity">
    <text evidence="4 15">Belongs to the peptidase M14 family.</text>
</comment>
<keyword evidence="6" id="KW-0926">Vacuole</keyword>
<reference evidence="19" key="1">
    <citation type="submission" date="2010-05" db="EMBL/GenBank/DDBJ databases">
        <title>The Genome Sequence of Magnaporthe poae strain ATCC 64411.</title>
        <authorList>
            <consortium name="The Broad Institute Genome Sequencing Platform"/>
            <consortium name="Broad Institute Genome Sequencing Center for Infectious Disease"/>
            <person name="Ma L.-J."/>
            <person name="Dead R."/>
            <person name="Young S."/>
            <person name="Zeng Q."/>
            <person name="Koehrsen M."/>
            <person name="Alvarado L."/>
            <person name="Berlin A."/>
            <person name="Chapman S.B."/>
            <person name="Chen Z."/>
            <person name="Freedman E."/>
            <person name="Gellesch M."/>
            <person name="Goldberg J."/>
            <person name="Griggs A."/>
            <person name="Gujja S."/>
            <person name="Heilman E.R."/>
            <person name="Heiman D."/>
            <person name="Hepburn T."/>
            <person name="Howarth C."/>
            <person name="Jen D."/>
            <person name="Larson L."/>
            <person name="Mehta T."/>
            <person name="Neiman D."/>
            <person name="Pearson M."/>
            <person name="Roberts A."/>
            <person name="Saif S."/>
            <person name="Shea T."/>
            <person name="Shenoy N."/>
            <person name="Sisk P."/>
            <person name="Stolte C."/>
            <person name="Sykes S."/>
            <person name="Walk T."/>
            <person name="White J."/>
            <person name="Yandava C."/>
            <person name="Haas B."/>
            <person name="Nusbaum C."/>
            <person name="Birren B."/>
        </authorList>
    </citation>
    <scope>NUCLEOTIDE SEQUENCE</scope>
    <source>
        <strain evidence="19">ATCC 64411</strain>
    </source>
</reference>
<evidence type="ECO:0000256" key="9">
    <source>
        <dbReference type="ARBA" id="ARBA00022833"/>
    </source>
</evidence>
<reference evidence="21" key="2">
    <citation type="submission" date="2010-05" db="EMBL/GenBank/DDBJ databases">
        <title>The genome sequence of Magnaporthe poae strain ATCC 64411.</title>
        <authorList>
            <person name="Ma L.-J."/>
            <person name="Dead R."/>
            <person name="Young S."/>
            <person name="Zeng Q."/>
            <person name="Koehrsen M."/>
            <person name="Alvarado L."/>
            <person name="Berlin A."/>
            <person name="Chapman S.B."/>
            <person name="Chen Z."/>
            <person name="Freedman E."/>
            <person name="Gellesch M."/>
            <person name="Goldberg J."/>
            <person name="Griggs A."/>
            <person name="Gujja S."/>
            <person name="Heilman E.R."/>
            <person name="Heiman D."/>
            <person name="Hepburn T."/>
            <person name="Howarth C."/>
            <person name="Jen D."/>
            <person name="Larson L."/>
            <person name="Mehta T."/>
            <person name="Neiman D."/>
            <person name="Pearson M."/>
            <person name="Roberts A."/>
            <person name="Saif S."/>
            <person name="Shea T."/>
            <person name="Shenoy N."/>
            <person name="Sisk P."/>
            <person name="Stolte C."/>
            <person name="Sykes S."/>
            <person name="Walk T."/>
            <person name="White J."/>
            <person name="Yandava C."/>
            <person name="Haas B."/>
            <person name="Nusbaum C."/>
            <person name="Birren B."/>
        </authorList>
    </citation>
    <scope>NUCLEOTIDE SEQUENCE [LARGE SCALE GENOMIC DNA]</scope>
    <source>
        <strain evidence="21">ATCC 64411 / 73-15</strain>
    </source>
</reference>
<evidence type="ECO:0000256" key="17">
    <source>
        <dbReference type="SAM" id="SignalP"/>
    </source>
</evidence>
<dbReference type="OMA" id="WFYHQLH"/>
<dbReference type="GO" id="GO:0006508">
    <property type="term" value="P:proteolysis"/>
    <property type="evidence" value="ECO:0007669"/>
    <property type="project" value="InterPro"/>
</dbReference>
<dbReference type="EMBL" id="GL876968">
    <property type="protein sequence ID" value="KLU84894.1"/>
    <property type="molecule type" value="Genomic_DNA"/>
</dbReference>
<dbReference type="FunFam" id="3.40.630.10:FF:000060">
    <property type="entry name" value="Putative metallocarboxypeptidase ecm14"/>
    <property type="match status" value="1"/>
</dbReference>
<protein>
    <recommendedName>
        <fullName evidence="13">Inactive metallocarboxypeptidase ECM14</fullName>
    </recommendedName>
    <alternativeName>
        <fullName evidence="14">Inactive metallocarboxypeptidase ecm14</fullName>
    </alternativeName>
</protein>
<comment type="subcellular location">
    <subcellularLocation>
        <location evidence="3">Secreted</location>
    </subcellularLocation>
    <subcellularLocation>
        <location evidence="2">Vacuole</location>
    </subcellularLocation>
</comment>
<dbReference type="GO" id="GO:0005773">
    <property type="term" value="C:vacuole"/>
    <property type="evidence" value="ECO:0007669"/>
    <property type="project" value="UniProtKB-SubCell"/>
</dbReference>
<keyword evidence="5" id="KW-0964">Secreted</keyword>
<dbReference type="GO" id="GO:0005576">
    <property type="term" value="C:extracellular region"/>
    <property type="evidence" value="ECO:0007669"/>
    <property type="project" value="UniProtKB-SubCell"/>
</dbReference>
<evidence type="ECO:0000256" key="4">
    <source>
        <dbReference type="ARBA" id="ARBA00005988"/>
    </source>
</evidence>
<evidence type="ECO:0000313" key="20">
    <source>
        <dbReference type="EnsemblFungi" id="MAPG_03928T0"/>
    </source>
</evidence>
<name>A0A0C4DVC6_MAGP6</name>
<dbReference type="SMART" id="SM00631">
    <property type="entry name" value="Zn_pept"/>
    <property type="match status" value="1"/>
</dbReference>
<dbReference type="STRING" id="644358.A0A0C4DVC6"/>
<evidence type="ECO:0000256" key="3">
    <source>
        <dbReference type="ARBA" id="ARBA00004613"/>
    </source>
</evidence>
<keyword evidence="8 17" id="KW-0732">Signal</keyword>
<dbReference type="Proteomes" id="UP000011715">
    <property type="component" value="Unassembled WGS sequence"/>
</dbReference>
<sequence length="564" mass="63041">MSMMLSRRYALLSLLLCLVVLVLSPTVPAAGVRPPPPHAQNAPRGLFPLVTWLRDNVVEMIFGRPASAKRKSAPPRGMGALNPRYDKETVIRFNVTSHDEEGALADAADRLFLDVWASTRNHVDIRLHKKDVSSLLSLLPPSLQSAFSTVIPDLPAAVMATYGGGRATPEAARDGGSASARLDSDRRLAPSVLRHTNEFDNVFFHDYQPLNVIHHWMRLVASMFPSIVTLEVIGKSFEGREILGLRVGKPDSENTTPRKTLVINGGLHAREWIGTAAVNYLAWSLISSYGQDSVLTRFLHNYTAIFIPVLNPDGYEYTWAVDRLWRKTRQDTPLNFCRGLDLDRAFGFEWDRNLPEPCSESYGGEQPFQAVEAQQLSHWAKAEAEQNGTRFVGLIDLHSFSQEILYPYSYTCDSEPPNLENLEELAIGIAKAIRLSSGELYNVFSACQGAMGSSRDSSTKRMEPGGGSAIDWFYHEMHAKFSYQIKLRDRGIYGFLLPPEEIVPTGEEMFHALKYYADFLLGNNGIEKFADAKTPAPSTPPPASADEEDEAGEWEELKKRRRRR</sequence>
<evidence type="ECO:0000256" key="16">
    <source>
        <dbReference type="SAM" id="MobiDB-lite"/>
    </source>
</evidence>
<keyword evidence="10" id="KW-1015">Disulfide bond</keyword>
<reference evidence="20" key="5">
    <citation type="submission" date="2015-06" db="UniProtKB">
        <authorList>
            <consortium name="EnsemblFungi"/>
        </authorList>
    </citation>
    <scope>IDENTIFICATION</scope>
    <source>
        <strain evidence="20">ATCC 64411</strain>
    </source>
</reference>
<gene>
    <name evidence="19" type="ORF">MAPG_03928</name>
</gene>
<keyword evidence="7" id="KW-0479">Metal-binding</keyword>
<keyword evidence="9" id="KW-0862">Zinc</keyword>
<proteinExistence type="inferred from homology"/>
<evidence type="ECO:0000256" key="8">
    <source>
        <dbReference type="ARBA" id="ARBA00022729"/>
    </source>
</evidence>
<dbReference type="PROSITE" id="PS00132">
    <property type="entry name" value="CARBOXYPEPT_ZN_1"/>
    <property type="match status" value="1"/>
</dbReference>
<evidence type="ECO:0000256" key="7">
    <source>
        <dbReference type="ARBA" id="ARBA00022723"/>
    </source>
</evidence>
<comment type="cofactor">
    <cofactor evidence="1">
        <name>Zn(2+)</name>
        <dbReference type="ChEBI" id="CHEBI:29105"/>
    </cofactor>
</comment>
<dbReference type="EMBL" id="ADBL01000929">
    <property type="status" value="NOT_ANNOTATED_CDS"/>
    <property type="molecule type" value="Genomic_DNA"/>
</dbReference>
<dbReference type="PRINTS" id="PR00765">
    <property type="entry name" value="CRBOXYPTASEA"/>
</dbReference>